<comment type="similarity">
    <text evidence="3">Belongs to the NSE2 family.</text>
</comment>
<evidence type="ECO:0000256" key="4">
    <source>
        <dbReference type="ARBA" id="ARBA00022679"/>
    </source>
</evidence>
<evidence type="ECO:0000256" key="1">
    <source>
        <dbReference type="ARBA" id="ARBA00004123"/>
    </source>
</evidence>
<gene>
    <name evidence="13" type="primary">NSMCE2</name>
    <name evidence="13" type="ORF">HK105_208704</name>
</gene>
<keyword evidence="4" id="KW-0808">Transferase</keyword>
<evidence type="ECO:0000256" key="11">
    <source>
        <dbReference type="SAM" id="MobiDB-lite"/>
    </source>
</evidence>
<evidence type="ECO:0000256" key="10">
    <source>
        <dbReference type="SAM" id="Coils"/>
    </source>
</evidence>
<keyword evidence="13" id="KW-0436">Ligase</keyword>
<evidence type="ECO:0000313" key="14">
    <source>
        <dbReference type="Proteomes" id="UP001527925"/>
    </source>
</evidence>
<evidence type="ECO:0000256" key="9">
    <source>
        <dbReference type="ARBA" id="ARBA00023242"/>
    </source>
</evidence>
<evidence type="ECO:0000256" key="3">
    <source>
        <dbReference type="ARBA" id="ARBA00008212"/>
    </source>
</evidence>
<dbReference type="Pfam" id="PF11789">
    <property type="entry name" value="zf-Nse"/>
    <property type="match status" value="1"/>
</dbReference>
<organism evidence="13 14">
    <name type="scientific">Polyrhizophydium stewartii</name>
    <dbReference type="NCBI Taxonomy" id="2732419"/>
    <lineage>
        <taxon>Eukaryota</taxon>
        <taxon>Fungi</taxon>
        <taxon>Fungi incertae sedis</taxon>
        <taxon>Chytridiomycota</taxon>
        <taxon>Chytridiomycota incertae sedis</taxon>
        <taxon>Chytridiomycetes</taxon>
        <taxon>Rhizophydiales</taxon>
        <taxon>Rhizophydiales incertae sedis</taxon>
        <taxon>Polyrhizophydium</taxon>
    </lineage>
</organism>
<proteinExistence type="inferred from homology"/>
<keyword evidence="7" id="KW-0833">Ubl conjugation pathway</keyword>
<evidence type="ECO:0000256" key="6">
    <source>
        <dbReference type="ARBA" id="ARBA00022771"/>
    </source>
</evidence>
<sequence length="263" mass="29866">MAHIFATKFGTLQREHELVLSNAETVLSEIEVAATELERALAEADGRAEHTNPAVCSSDSGVVELDEHFRKMCEARRVIENQVTVLEQLRQRQQQAEPIEGMSEWFAQELKKLGAKLPAIAVDNYDKYLEFRTALWEVRNPNRRFPVAAAARGLQHTDDNEDDNEDIVVTNQTVNYKCPITLQIMRKVFTSRTCKHSFSEAILQSFGHELEIDCPIPGCTQRLRASDLQPDRRMERKIELWLREKRAAGGSDDDEDGDADSVV</sequence>
<accession>A0ABR4MXB2</accession>
<dbReference type="Proteomes" id="UP001527925">
    <property type="component" value="Unassembled WGS sequence"/>
</dbReference>
<dbReference type="PANTHER" id="PTHR21330">
    <property type="entry name" value="E3 SUMO-PROTEIN LIGASE NSE2"/>
    <property type="match status" value="1"/>
</dbReference>
<dbReference type="CDD" id="cd16651">
    <property type="entry name" value="SPL-RING_NSE2"/>
    <property type="match status" value="1"/>
</dbReference>
<comment type="caution">
    <text evidence="13">The sequence shown here is derived from an EMBL/GenBank/DDBJ whole genome shotgun (WGS) entry which is preliminary data.</text>
</comment>
<evidence type="ECO:0000256" key="8">
    <source>
        <dbReference type="ARBA" id="ARBA00022833"/>
    </source>
</evidence>
<keyword evidence="6" id="KW-0863">Zinc-finger</keyword>
<keyword evidence="14" id="KW-1185">Reference proteome</keyword>
<protein>
    <submittedName>
        <fullName evidence="13">E3 SUMO-protein ligase NSE2</fullName>
    </submittedName>
</protein>
<comment type="subcellular location">
    <subcellularLocation>
        <location evidence="1">Nucleus</location>
    </subcellularLocation>
</comment>
<evidence type="ECO:0000313" key="13">
    <source>
        <dbReference type="EMBL" id="KAL2911854.1"/>
    </source>
</evidence>
<evidence type="ECO:0000256" key="5">
    <source>
        <dbReference type="ARBA" id="ARBA00022723"/>
    </source>
</evidence>
<feature type="domain" description="SP-RING-type" evidence="12">
    <location>
        <begin position="165"/>
        <end position="220"/>
    </location>
</feature>
<evidence type="ECO:0000256" key="2">
    <source>
        <dbReference type="ARBA" id="ARBA00004718"/>
    </source>
</evidence>
<dbReference type="Gene3D" id="3.30.40.10">
    <property type="entry name" value="Zinc/RING finger domain, C3HC4 (zinc finger)"/>
    <property type="match status" value="1"/>
</dbReference>
<dbReference type="EMBL" id="JADGIZ020000086">
    <property type="protein sequence ID" value="KAL2911854.1"/>
    <property type="molecule type" value="Genomic_DNA"/>
</dbReference>
<dbReference type="SUPFAM" id="SSF57850">
    <property type="entry name" value="RING/U-box"/>
    <property type="match status" value="1"/>
</dbReference>
<feature type="coiled-coil region" evidence="10">
    <location>
        <begin position="20"/>
        <end position="47"/>
    </location>
</feature>
<comment type="pathway">
    <text evidence="2">Protein modification; protein sumoylation.</text>
</comment>
<keyword evidence="8" id="KW-0862">Zinc</keyword>
<feature type="region of interest" description="Disordered" evidence="11">
    <location>
        <begin position="244"/>
        <end position="263"/>
    </location>
</feature>
<dbReference type="PANTHER" id="PTHR21330:SF1">
    <property type="entry name" value="E3 SUMO-PROTEIN LIGASE NSE2"/>
    <property type="match status" value="1"/>
</dbReference>
<keyword evidence="9" id="KW-0539">Nucleus</keyword>
<keyword evidence="5" id="KW-0479">Metal-binding</keyword>
<dbReference type="InterPro" id="IPR004181">
    <property type="entry name" value="Znf_MIZ"/>
</dbReference>
<evidence type="ECO:0000256" key="7">
    <source>
        <dbReference type="ARBA" id="ARBA00022786"/>
    </source>
</evidence>
<reference evidence="13 14" key="1">
    <citation type="submission" date="2023-09" db="EMBL/GenBank/DDBJ databases">
        <title>Pangenome analysis of Batrachochytrium dendrobatidis and related Chytrids.</title>
        <authorList>
            <person name="Yacoub M.N."/>
            <person name="Stajich J.E."/>
            <person name="James T.Y."/>
        </authorList>
    </citation>
    <scope>NUCLEOTIDE SEQUENCE [LARGE SCALE GENOMIC DNA]</scope>
    <source>
        <strain evidence="13 14">JEL0888</strain>
    </source>
</reference>
<feature type="compositionally biased region" description="Acidic residues" evidence="11">
    <location>
        <begin position="251"/>
        <end position="263"/>
    </location>
</feature>
<name>A0ABR4MXB2_9FUNG</name>
<dbReference type="InterPro" id="IPR026846">
    <property type="entry name" value="Nse2(Mms21)"/>
</dbReference>
<dbReference type="GO" id="GO:0016874">
    <property type="term" value="F:ligase activity"/>
    <property type="evidence" value="ECO:0007669"/>
    <property type="project" value="UniProtKB-KW"/>
</dbReference>
<evidence type="ECO:0000259" key="12">
    <source>
        <dbReference type="Pfam" id="PF11789"/>
    </source>
</evidence>
<keyword evidence="10" id="KW-0175">Coiled coil</keyword>
<dbReference type="InterPro" id="IPR013083">
    <property type="entry name" value="Znf_RING/FYVE/PHD"/>
</dbReference>